<dbReference type="EMBL" id="FNTL01000004">
    <property type="protein sequence ID" value="SEC84275.1"/>
    <property type="molecule type" value="Genomic_DNA"/>
</dbReference>
<organism evidence="2 3">
    <name type="scientific">Rhodococcus jostii</name>
    <dbReference type="NCBI Taxonomy" id="132919"/>
    <lineage>
        <taxon>Bacteria</taxon>
        <taxon>Bacillati</taxon>
        <taxon>Actinomycetota</taxon>
        <taxon>Actinomycetes</taxon>
        <taxon>Mycobacteriales</taxon>
        <taxon>Nocardiaceae</taxon>
        <taxon>Rhodococcus</taxon>
    </lineage>
</organism>
<evidence type="ECO:0000256" key="1">
    <source>
        <dbReference type="SAM" id="MobiDB-lite"/>
    </source>
</evidence>
<sequence>MSRRHRSLLCPGEGSLSGQPRGCCSSVSDCDRDRAVVDCCVDRDLGCAASGSDEGLRHSAAARVNEDLDHCRCVAVGRESHRQSGPSPASLESTEVRSICRMHEPEIGTAPSVPRRNGVWTKRTDQPIGPSPPRLNVTVSPSEVLSRSTESSLGRAGPGICSPGCAGRQRARAATLTLFRLAASMLQSFVVSVRKGYRSPGLSSDNFVPFHQDPHPMGEAVAVNATCTGTRSAPSAQSQGSGARPASGSACGTTCPSARCRAGPSRWWFPSVRTSAWRGGEPALGVA</sequence>
<name>A0A1H4VTI1_RHOJO</name>
<accession>A0A1H4VTI1</accession>
<evidence type="ECO:0000313" key="2">
    <source>
        <dbReference type="EMBL" id="SEC84275.1"/>
    </source>
</evidence>
<reference evidence="3" key="1">
    <citation type="submission" date="2016-10" db="EMBL/GenBank/DDBJ databases">
        <authorList>
            <person name="Varghese N."/>
        </authorList>
    </citation>
    <scope>NUCLEOTIDE SEQUENCE [LARGE SCALE GENOMIC DNA]</scope>
    <source>
        <strain evidence="3">DSM 44719</strain>
    </source>
</reference>
<evidence type="ECO:0000313" key="3">
    <source>
        <dbReference type="Proteomes" id="UP000183407"/>
    </source>
</evidence>
<dbReference type="AlphaFoldDB" id="A0A1H4VTI1"/>
<feature type="compositionally biased region" description="Low complexity" evidence="1">
    <location>
        <begin position="232"/>
        <end position="243"/>
    </location>
</feature>
<protein>
    <submittedName>
        <fullName evidence="2">Uncharacterized protein</fullName>
    </submittedName>
</protein>
<gene>
    <name evidence="2" type="ORF">SAMN04490220_2727</name>
</gene>
<proteinExistence type="predicted"/>
<feature type="region of interest" description="Disordered" evidence="1">
    <location>
        <begin position="1"/>
        <end position="21"/>
    </location>
</feature>
<feature type="region of interest" description="Disordered" evidence="1">
    <location>
        <begin position="107"/>
        <end position="141"/>
    </location>
</feature>
<dbReference type="Proteomes" id="UP000183407">
    <property type="component" value="Unassembled WGS sequence"/>
</dbReference>
<feature type="region of interest" description="Disordered" evidence="1">
    <location>
        <begin position="230"/>
        <end position="249"/>
    </location>
</feature>